<dbReference type="Proteomes" id="UP000505355">
    <property type="component" value="Chromosome"/>
</dbReference>
<sequence>MNKQISGLRKGILHHHDNQPHTTLIPSITEQTLFDYDTLRTPKYQHKKLIYK</sequence>
<name>A0A7D4QAG7_9SPHI</name>
<dbReference type="KEGG" id="mmab:HQ865_20120"/>
<organism evidence="1 2">
    <name type="scientific">Mucilaginibacter mali</name>
    <dbReference type="NCBI Taxonomy" id="2740462"/>
    <lineage>
        <taxon>Bacteria</taxon>
        <taxon>Pseudomonadati</taxon>
        <taxon>Bacteroidota</taxon>
        <taxon>Sphingobacteriia</taxon>
        <taxon>Sphingobacteriales</taxon>
        <taxon>Sphingobacteriaceae</taxon>
        <taxon>Mucilaginibacter</taxon>
    </lineage>
</organism>
<accession>A0A7D4QAG7</accession>
<dbReference type="AlphaFoldDB" id="A0A7D4QAG7"/>
<evidence type="ECO:0000313" key="2">
    <source>
        <dbReference type="Proteomes" id="UP000505355"/>
    </source>
</evidence>
<evidence type="ECO:0000313" key="1">
    <source>
        <dbReference type="EMBL" id="QKJ31971.1"/>
    </source>
</evidence>
<gene>
    <name evidence="1" type="ORF">HQ865_20120</name>
</gene>
<proteinExistence type="predicted"/>
<keyword evidence="2" id="KW-1185">Reference proteome</keyword>
<dbReference type="RefSeq" id="WP_173416625.1">
    <property type="nucleotide sequence ID" value="NZ_CP054139.1"/>
</dbReference>
<reference evidence="1 2" key="1">
    <citation type="submission" date="2020-05" db="EMBL/GenBank/DDBJ databases">
        <title>Mucilaginibacter mali sp. nov.</title>
        <authorList>
            <person name="Kim H.S."/>
            <person name="Lee K.C."/>
            <person name="Suh M.K."/>
            <person name="Kim J.-S."/>
            <person name="Han K.-I."/>
            <person name="Eom M.K."/>
            <person name="Shin Y.K."/>
            <person name="Lee J.-S."/>
        </authorList>
    </citation>
    <scope>NUCLEOTIDE SEQUENCE [LARGE SCALE GENOMIC DNA]</scope>
    <source>
        <strain evidence="1 2">G2-14</strain>
    </source>
</reference>
<dbReference type="EMBL" id="CP054139">
    <property type="protein sequence ID" value="QKJ31971.1"/>
    <property type="molecule type" value="Genomic_DNA"/>
</dbReference>
<protein>
    <submittedName>
        <fullName evidence="1">Uncharacterized protein</fullName>
    </submittedName>
</protein>